<dbReference type="PANTHER" id="PTHR11360:SF234">
    <property type="entry name" value="MFS-TYPE TRANSPORTER DBAD-RELATED"/>
    <property type="match status" value="1"/>
</dbReference>
<dbReference type="EMBL" id="ML993603">
    <property type="protein sequence ID" value="KAF2164712.1"/>
    <property type="molecule type" value="Genomic_DNA"/>
</dbReference>
<evidence type="ECO:0000256" key="2">
    <source>
        <dbReference type="ARBA" id="ARBA00006727"/>
    </source>
</evidence>
<dbReference type="GO" id="GO:0022857">
    <property type="term" value="F:transmembrane transporter activity"/>
    <property type="evidence" value="ECO:0007669"/>
    <property type="project" value="InterPro"/>
</dbReference>
<dbReference type="InterPro" id="IPR020846">
    <property type="entry name" value="MFS_dom"/>
</dbReference>
<evidence type="ECO:0000259" key="5">
    <source>
        <dbReference type="PROSITE" id="PS50850"/>
    </source>
</evidence>
<dbReference type="RefSeq" id="XP_033665601.1">
    <property type="nucleotide sequence ID" value="XM_033807542.1"/>
</dbReference>
<keyword evidence="4" id="KW-1133">Transmembrane helix</keyword>
<dbReference type="InterPro" id="IPR011701">
    <property type="entry name" value="MFS"/>
</dbReference>
<evidence type="ECO:0000313" key="7">
    <source>
        <dbReference type="Proteomes" id="UP000799537"/>
    </source>
</evidence>
<keyword evidence="4" id="KW-0812">Transmembrane</keyword>
<reference evidence="6" key="1">
    <citation type="journal article" date="2020" name="Stud. Mycol.">
        <title>101 Dothideomycetes genomes: a test case for predicting lifestyles and emergence of pathogens.</title>
        <authorList>
            <person name="Haridas S."/>
            <person name="Albert R."/>
            <person name="Binder M."/>
            <person name="Bloem J."/>
            <person name="Labutti K."/>
            <person name="Salamov A."/>
            <person name="Andreopoulos B."/>
            <person name="Baker S."/>
            <person name="Barry K."/>
            <person name="Bills G."/>
            <person name="Bluhm B."/>
            <person name="Cannon C."/>
            <person name="Castanera R."/>
            <person name="Culley D."/>
            <person name="Daum C."/>
            <person name="Ezra D."/>
            <person name="Gonzalez J."/>
            <person name="Henrissat B."/>
            <person name="Kuo A."/>
            <person name="Liang C."/>
            <person name="Lipzen A."/>
            <person name="Lutzoni F."/>
            <person name="Magnuson J."/>
            <person name="Mondo S."/>
            <person name="Nolan M."/>
            <person name="Ohm R."/>
            <person name="Pangilinan J."/>
            <person name="Park H.-J."/>
            <person name="Ramirez L."/>
            <person name="Alfaro M."/>
            <person name="Sun H."/>
            <person name="Tritt A."/>
            <person name="Yoshinaga Y."/>
            <person name="Zwiers L.-H."/>
            <person name="Turgeon B."/>
            <person name="Goodwin S."/>
            <person name="Spatafora J."/>
            <person name="Crous P."/>
            <person name="Grigoriev I."/>
        </authorList>
    </citation>
    <scope>NUCLEOTIDE SEQUENCE</scope>
    <source>
        <strain evidence="6">ATCC 36951</strain>
    </source>
</reference>
<evidence type="ECO:0000313" key="6">
    <source>
        <dbReference type="EMBL" id="KAF2164712.1"/>
    </source>
</evidence>
<feature type="compositionally biased region" description="Low complexity" evidence="3">
    <location>
        <begin position="10"/>
        <end position="20"/>
    </location>
</feature>
<keyword evidence="4" id="KW-0472">Membrane</keyword>
<feature type="transmembrane region" description="Helical" evidence="4">
    <location>
        <begin position="161"/>
        <end position="179"/>
    </location>
</feature>
<proteinExistence type="inferred from homology"/>
<protein>
    <recommendedName>
        <fullName evidence="5">Major facilitator superfamily (MFS) profile domain-containing protein</fullName>
    </recommendedName>
</protein>
<organism evidence="6 7">
    <name type="scientific">Zasmidium cellare ATCC 36951</name>
    <dbReference type="NCBI Taxonomy" id="1080233"/>
    <lineage>
        <taxon>Eukaryota</taxon>
        <taxon>Fungi</taxon>
        <taxon>Dikarya</taxon>
        <taxon>Ascomycota</taxon>
        <taxon>Pezizomycotina</taxon>
        <taxon>Dothideomycetes</taxon>
        <taxon>Dothideomycetidae</taxon>
        <taxon>Mycosphaerellales</taxon>
        <taxon>Mycosphaerellaceae</taxon>
        <taxon>Zasmidium</taxon>
    </lineage>
</organism>
<dbReference type="PANTHER" id="PTHR11360">
    <property type="entry name" value="MONOCARBOXYLATE TRANSPORTER"/>
    <property type="match status" value="1"/>
</dbReference>
<dbReference type="GO" id="GO:0016020">
    <property type="term" value="C:membrane"/>
    <property type="evidence" value="ECO:0007669"/>
    <property type="project" value="UniProtKB-SubCell"/>
</dbReference>
<accession>A0A6A6CFK6</accession>
<dbReference type="Pfam" id="PF07690">
    <property type="entry name" value="MFS_1"/>
    <property type="match status" value="1"/>
</dbReference>
<feature type="transmembrane region" description="Helical" evidence="4">
    <location>
        <begin position="105"/>
        <end position="129"/>
    </location>
</feature>
<dbReference type="Proteomes" id="UP000799537">
    <property type="component" value="Unassembled WGS sequence"/>
</dbReference>
<feature type="transmembrane region" description="Helical" evidence="4">
    <location>
        <begin position="388"/>
        <end position="411"/>
    </location>
</feature>
<comment type="similarity">
    <text evidence="2">Belongs to the major facilitator superfamily. Monocarboxylate porter (TC 2.A.1.13) family.</text>
</comment>
<keyword evidence="7" id="KW-1185">Reference proteome</keyword>
<feature type="transmembrane region" description="Helical" evidence="4">
    <location>
        <begin position="34"/>
        <end position="55"/>
    </location>
</feature>
<feature type="transmembrane region" description="Helical" evidence="4">
    <location>
        <begin position="323"/>
        <end position="348"/>
    </location>
</feature>
<dbReference type="Gene3D" id="1.20.1250.20">
    <property type="entry name" value="MFS general substrate transporter like domains"/>
    <property type="match status" value="1"/>
</dbReference>
<feature type="domain" description="Major facilitator superfamily (MFS) profile" evidence="5">
    <location>
        <begin position="232"/>
        <end position="417"/>
    </location>
</feature>
<evidence type="ECO:0000256" key="3">
    <source>
        <dbReference type="SAM" id="MobiDB-lite"/>
    </source>
</evidence>
<dbReference type="PROSITE" id="PS50850">
    <property type="entry name" value="MFS"/>
    <property type="match status" value="1"/>
</dbReference>
<feature type="transmembrane region" description="Helical" evidence="4">
    <location>
        <begin position="231"/>
        <end position="256"/>
    </location>
</feature>
<evidence type="ECO:0000256" key="1">
    <source>
        <dbReference type="ARBA" id="ARBA00004141"/>
    </source>
</evidence>
<feature type="transmembrane region" description="Helical" evidence="4">
    <location>
        <begin position="191"/>
        <end position="210"/>
    </location>
</feature>
<dbReference type="InterPro" id="IPR050327">
    <property type="entry name" value="Proton-linked_MCT"/>
</dbReference>
<dbReference type="AlphaFoldDB" id="A0A6A6CFK6"/>
<dbReference type="SUPFAM" id="SSF103473">
    <property type="entry name" value="MFS general substrate transporter"/>
    <property type="match status" value="1"/>
</dbReference>
<name>A0A6A6CFK6_ZASCE</name>
<dbReference type="InterPro" id="IPR036259">
    <property type="entry name" value="MFS_trans_sf"/>
</dbReference>
<comment type="subcellular location">
    <subcellularLocation>
        <location evidence="1">Membrane</location>
        <topology evidence="1">Multi-pass membrane protein</topology>
    </subcellularLocation>
</comment>
<evidence type="ECO:0000256" key="4">
    <source>
        <dbReference type="SAM" id="Phobius"/>
    </source>
</evidence>
<feature type="transmembrane region" description="Helical" evidence="4">
    <location>
        <begin position="135"/>
        <end position="154"/>
    </location>
</feature>
<feature type="region of interest" description="Disordered" evidence="3">
    <location>
        <begin position="1"/>
        <end position="26"/>
    </location>
</feature>
<feature type="transmembrane region" description="Helical" evidence="4">
    <location>
        <begin position="268"/>
        <end position="287"/>
    </location>
</feature>
<gene>
    <name evidence="6" type="ORF">M409DRAFT_25106</name>
</gene>
<sequence>MSDKSEARDSSPSSPVAPVAPADPPAPPDGGLQAWLQVAAGFFLWFNSWGFVNTFGVYQTYYELDLLRTSSASDISWIGSFQVFLLMFGGFLVGPLYDMGYVRHIVAVGGFFVVFGQMMLSLCTSYWQVFLAQGLTQGLGATMLFHPGVAVLTSGWFSSRLALAAGIAAAGSVILPIVFNRLEPQIGFGWATRVLGFISLATMTFTALVVKAKSLPPAPRRFFDPESFKDLAYVLDLVGCFWIFLGLYVPSFFIVLYSVQSGFTTGSFSAYLLAILNAGSIPGRLLPTALAGKLGVFNVLTPCAAAAAIICFCLIAVMNAAGIIVISVFFGFFSGSLAALAPMSLVALTLPDRKRIGTRLGMGFAVAGVGLLIGNPISGAILGSSRFTWAWVFGGLAIAVGALVCFLIMIVQRRRKA</sequence>
<feature type="transmembrane region" description="Helical" evidence="4">
    <location>
        <begin position="294"/>
        <end position="317"/>
    </location>
</feature>
<dbReference type="OrthoDB" id="6509908at2759"/>
<dbReference type="GeneID" id="54560814"/>
<feature type="transmembrane region" description="Helical" evidence="4">
    <location>
        <begin position="360"/>
        <end position="382"/>
    </location>
</feature>
<feature type="transmembrane region" description="Helical" evidence="4">
    <location>
        <begin position="75"/>
        <end position="93"/>
    </location>
</feature>